<proteinExistence type="predicted"/>
<feature type="signal peptide" evidence="2">
    <location>
        <begin position="1"/>
        <end position="19"/>
    </location>
</feature>
<evidence type="ECO:0000256" key="1">
    <source>
        <dbReference type="SAM" id="MobiDB-lite"/>
    </source>
</evidence>
<feature type="chain" id="PRO_5018976897" description="Pectate lyase" evidence="2">
    <location>
        <begin position="20"/>
        <end position="110"/>
    </location>
</feature>
<evidence type="ECO:0000313" key="3">
    <source>
        <dbReference type="EMBL" id="ROV96086.1"/>
    </source>
</evidence>
<comment type="caution">
    <text evidence="3">The sequence shown here is derived from an EMBL/GenBank/DDBJ whole genome shotgun (WGS) entry which is preliminary data.</text>
</comment>
<accession>A0A423VYA1</accession>
<reference evidence="3 4" key="1">
    <citation type="submission" date="2015-09" db="EMBL/GenBank/DDBJ databases">
        <title>Host preference determinants of Valsa canker pathogens revealed by comparative genomics.</title>
        <authorList>
            <person name="Yin Z."/>
            <person name="Huang L."/>
        </authorList>
    </citation>
    <scope>NUCLEOTIDE SEQUENCE [LARGE SCALE GENOMIC DNA]</scope>
    <source>
        <strain evidence="3 4">SXYLt</strain>
    </source>
</reference>
<keyword evidence="2" id="KW-0732">Signal</keyword>
<feature type="region of interest" description="Disordered" evidence="1">
    <location>
        <begin position="89"/>
        <end position="110"/>
    </location>
</feature>
<evidence type="ECO:0008006" key="5">
    <source>
        <dbReference type="Google" id="ProtNLM"/>
    </source>
</evidence>
<gene>
    <name evidence="3" type="ORF">VPNG_09167</name>
</gene>
<keyword evidence="4" id="KW-1185">Reference proteome</keyword>
<sequence length="110" mass="11764">MQFHFITLAAILLAGDALASKISYACRYNGKDLKGNAKVVSEQKAGGTIPDDKDNDVINNIGTWSSHKFSAKKNARTGIIIVTNATPADSKSAATTENNEAQQLVTQKIK</sequence>
<dbReference type="OrthoDB" id="3533079at2759"/>
<name>A0A423VYA1_9PEZI</name>
<dbReference type="EMBL" id="LKEB01000069">
    <property type="protein sequence ID" value="ROV96086.1"/>
    <property type="molecule type" value="Genomic_DNA"/>
</dbReference>
<evidence type="ECO:0000313" key="4">
    <source>
        <dbReference type="Proteomes" id="UP000285146"/>
    </source>
</evidence>
<dbReference type="AlphaFoldDB" id="A0A423VYA1"/>
<evidence type="ECO:0000256" key="2">
    <source>
        <dbReference type="SAM" id="SignalP"/>
    </source>
</evidence>
<dbReference type="Proteomes" id="UP000285146">
    <property type="component" value="Unassembled WGS sequence"/>
</dbReference>
<protein>
    <recommendedName>
        <fullName evidence="5">Pectate lyase</fullName>
    </recommendedName>
</protein>
<dbReference type="InParanoid" id="A0A423VYA1"/>
<organism evidence="3 4">
    <name type="scientific">Cytospora leucostoma</name>
    <dbReference type="NCBI Taxonomy" id="1230097"/>
    <lineage>
        <taxon>Eukaryota</taxon>
        <taxon>Fungi</taxon>
        <taxon>Dikarya</taxon>
        <taxon>Ascomycota</taxon>
        <taxon>Pezizomycotina</taxon>
        <taxon>Sordariomycetes</taxon>
        <taxon>Sordariomycetidae</taxon>
        <taxon>Diaporthales</taxon>
        <taxon>Cytosporaceae</taxon>
        <taxon>Cytospora</taxon>
    </lineage>
</organism>